<proteinExistence type="predicted"/>
<sequence length="73" mass="9004">MFHQLERHYLQESERRLFTMARPTAEELILISKFRTRLNDLALSEEQRSDMQLVRWIRAREHSLDQAENMFRK</sequence>
<protein>
    <submittedName>
        <fullName evidence="1">Uncharacterized protein</fullName>
    </submittedName>
</protein>
<dbReference type="EMBL" id="CAJVCH010571057">
    <property type="protein sequence ID" value="CAG7836499.1"/>
    <property type="molecule type" value="Genomic_DNA"/>
</dbReference>
<reference evidence="1" key="1">
    <citation type="submission" date="2021-06" db="EMBL/GenBank/DDBJ databases">
        <authorList>
            <person name="Hodson N. C."/>
            <person name="Mongue J. A."/>
            <person name="Jaron S. K."/>
        </authorList>
    </citation>
    <scope>NUCLEOTIDE SEQUENCE</scope>
</reference>
<accession>A0A8J2LPS2</accession>
<keyword evidence="2" id="KW-1185">Reference proteome</keyword>
<dbReference type="OrthoDB" id="30289at2759"/>
<feature type="non-terminal residue" evidence="1">
    <location>
        <position position="1"/>
    </location>
</feature>
<evidence type="ECO:0000313" key="2">
    <source>
        <dbReference type="Proteomes" id="UP000708208"/>
    </source>
</evidence>
<name>A0A8J2LPS2_9HEXA</name>
<gene>
    <name evidence="1" type="ORF">AFUS01_LOCUS45737</name>
</gene>
<dbReference type="Proteomes" id="UP000708208">
    <property type="component" value="Unassembled WGS sequence"/>
</dbReference>
<dbReference type="AlphaFoldDB" id="A0A8J2LPS2"/>
<organism evidence="1 2">
    <name type="scientific">Allacma fusca</name>
    <dbReference type="NCBI Taxonomy" id="39272"/>
    <lineage>
        <taxon>Eukaryota</taxon>
        <taxon>Metazoa</taxon>
        <taxon>Ecdysozoa</taxon>
        <taxon>Arthropoda</taxon>
        <taxon>Hexapoda</taxon>
        <taxon>Collembola</taxon>
        <taxon>Symphypleona</taxon>
        <taxon>Sminthuridae</taxon>
        <taxon>Allacma</taxon>
    </lineage>
</organism>
<evidence type="ECO:0000313" key="1">
    <source>
        <dbReference type="EMBL" id="CAG7836499.1"/>
    </source>
</evidence>
<comment type="caution">
    <text evidence="1">The sequence shown here is derived from an EMBL/GenBank/DDBJ whole genome shotgun (WGS) entry which is preliminary data.</text>
</comment>